<dbReference type="CDD" id="cd00093">
    <property type="entry name" value="HTH_XRE"/>
    <property type="match status" value="1"/>
</dbReference>
<dbReference type="SUPFAM" id="SSF47413">
    <property type="entry name" value="lambda repressor-like DNA-binding domains"/>
    <property type="match status" value="1"/>
</dbReference>
<dbReference type="Pfam" id="PF01381">
    <property type="entry name" value="HTH_3"/>
    <property type="match status" value="1"/>
</dbReference>
<keyword evidence="1" id="KW-0238">DNA-binding</keyword>
<accession>A0A841MFU4</accession>
<evidence type="ECO:0000313" key="4">
    <source>
        <dbReference type="Proteomes" id="UP000588604"/>
    </source>
</evidence>
<dbReference type="InterPro" id="IPR010982">
    <property type="entry name" value="Lambda_DNA-bd_dom_sf"/>
</dbReference>
<proteinExistence type="predicted"/>
<organism evidence="3 4">
    <name type="scientific">Algoriphagus iocasae</name>
    <dbReference type="NCBI Taxonomy" id="1836499"/>
    <lineage>
        <taxon>Bacteria</taxon>
        <taxon>Pseudomonadati</taxon>
        <taxon>Bacteroidota</taxon>
        <taxon>Cytophagia</taxon>
        <taxon>Cytophagales</taxon>
        <taxon>Cyclobacteriaceae</taxon>
        <taxon>Algoriphagus</taxon>
    </lineage>
</organism>
<gene>
    <name evidence="3" type="ORF">FHS59_001288</name>
</gene>
<dbReference type="PANTHER" id="PTHR46558">
    <property type="entry name" value="TRACRIPTIONAL REGULATORY PROTEIN-RELATED-RELATED"/>
    <property type="match status" value="1"/>
</dbReference>
<dbReference type="InterPro" id="IPR001387">
    <property type="entry name" value="Cro/C1-type_HTH"/>
</dbReference>
<dbReference type="SMART" id="SM00530">
    <property type="entry name" value="HTH_XRE"/>
    <property type="match status" value="1"/>
</dbReference>
<dbReference type="Gene3D" id="1.10.260.40">
    <property type="entry name" value="lambda repressor-like DNA-binding domains"/>
    <property type="match status" value="1"/>
</dbReference>
<dbReference type="RefSeq" id="WP_262890854.1">
    <property type="nucleotide sequence ID" value="NZ_JACIJO010000001.1"/>
</dbReference>
<protein>
    <submittedName>
        <fullName evidence="3">Putative transcriptional regulator</fullName>
    </submittedName>
</protein>
<comment type="caution">
    <text evidence="3">The sequence shown here is derived from an EMBL/GenBank/DDBJ whole genome shotgun (WGS) entry which is preliminary data.</text>
</comment>
<feature type="domain" description="HTH cro/C1-type" evidence="2">
    <location>
        <begin position="19"/>
        <end position="73"/>
    </location>
</feature>
<evidence type="ECO:0000259" key="2">
    <source>
        <dbReference type="PROSITE" id="PS50943"/>
    </source>
</evidence>
<keyword evidence="4" id="KW-1185">Reference proteome</keyword>
<name>A0A841MFU4_9BACT</name>
<sequence>MDDVSAAKIFGIGFMKNTIKVERARHNLTQQDLAEKVQVSRQTINSIEAGKYVPSTVLALKISKVFGVALEEIFELEEGD</sequence>
<reference evidence="3 4" key="1">
    <citation type="submission" date="2020-08" db="EMBL/GenBank/DDBJ databases">
        <title>Genomic Encyclopedia of Type Strains, Phase IV (KMG-IV): sequencing the most valuable type-strain genomes for metagenomic binning, comparative biology and taxonomic classification.</title>
        <authorList>
            <person name="Goeker M."/>
        </authorList>
    </citation>
    <scope>NUCLEOTIDE SEQUENCE [LARGE SCALE GENOMIC DNA]</scope>
    <source>
        <strain evidence="3 4">DSM 102044</strain>
    </source>
</reference>
<dbReference type="PROSITE" id="PS50943">
    <property type="entry name" value="HTH_CROC1"/>
    <property type="match status" value="1"/>
</dbReference>
<dbReference type="AlphaFoldDB" id="A0A841MFU4"/>
<dbReference type="PANTHER" id="PTHR46558:SF4">
    <property type="entry name" value="DNA-BIDING PHAGE PROTEIN"/>
    <property type="match status" value="1"/>
</dbReference>
<dbReference type="Proteomes" id="UP000588604">
    <property type="component" value="Unassembled WGS sequence"/>
</dbReference>
<evidence type="ECO:0000256" key="1">
    <source>
        <dbReference type="ARBA" id="ARBA00023125"/>
    </source>
</evidence>
<evidence type="ECO:0000313" key="3">
    <source>
        <dbReference type="EMBL" id="MBB6325673.1"/>
    </source>
</evidence>
<dbReference type="EMBL" id="JACIJO010000001">
    <property type="protein sequence ID" value="MBB6325673.1"/>
    <property type="molecule type" value="Genomic_DNA"/>
</dbReference>
<dbReference type="GO" id="GO:0003677">
    <property type="term" value="F:DNA binding"/>
    <property type="evidence" value="ECO:0007669"/>
    <property type="project" value="UniProtKB-KW"/>
</dbReference>